<protein>
    <submittedName>
        <fullName evidence="1">Uncharacterized protein</fullName>
    </submittedName>
</protein>
<gene>
    <name evidence="1" type="ORF">ADM99_09485</name>
</gene>
<dbReference type="EMBL" id="LGCK01000010">
    <property type="protein sequence ID" value="KPL71689.1"/>
    <property type="molecule type" value="Genomic_DNA"/>
</dbReference>
<proteinExistence type="predicted"/>
<comment type="caution">
    <text evidence="1">The sequence shown here is derived from an EMBL/GenBank/DDBJ whole genome shotgun (WGS) entry which is preliminary data.</text>
</comment>
<name>A0A0P6XAN5_9CHLR</name>
<sequence>MIKVLYSVDEVSDMIKHGARLLLAGDETVLSQLPTGNWVAGTSPYFMGDNGGETSKEKIMVTQLPEYVTETSIKTYDRQSIASIYSDIPANGFGFLIIPAFTEIHMSFAINAPDFPGFTTKPLLGWVSGVLLDDLGKTTPKVINGKTGEKIEDRALMMAVTLPADKLADIRMLNIFKQGTGDSIVFTVDGFEVTQVIVDGKSMNFADYLVEKSIDTRLPLVADYSGAGINISIKSIDKEKKSVSFYAPVFKDVQYRFAQPVDQYFQEFMTQVLIDDYAEFSSSNTANQKTMLFSCNCILNYLYSNLEGMRTGDMVGPITFGEIAYQLLNQTLVYLTIHSI</sequence>
<evidence type="ECO:0000313" key="2">
    <source>
        <dbReference type="Proteomes" id="UP000050430"/>
    </source>
</evidence>
<dbReference type="Proteomes" id="UP000050430">
    <property type="component" value="Unassembled WGS sequence"/>
</dbReference>
<organism evidence="1 2">
    <name type="scientific">Leptolinea tardivitalis</name>
    <dbReference type="NCBI Taxonomy" id="229920"/>
    <lineage>
        <taxon>Bacteria</taxon>
        <taxon>Bacillati</taxon>
        <taxon>Chloroflexota</taxon>
        <taxon>Anaerolineae</taxon>
        <taxon>Anaerolineales</taxon>
        <taxon>Anaerolineaceae</taxon>
        <taxon>Leptolinea</taxon>
    </lineage>
</organism>
<dbReference type="STRING" id="229920.ADM99_09485"/>
<keyword evidence="2" id="KW-1185">Reference proteome</keyword>
<dbReference type="AlphaFoldDB" id="A0A0P6XAN5"/>
<dbReference type="RefSeq" id="WP_062420279.1">
    <property type="nucleotide sequence ID" value="NZ_BBYA01000001.1"/>
</dbReference>
<dbReference type="OrthoDB" id="5622143at2"/>
<dbReference type="PATRIC" id="fig|229920.5.peg.1805"/>
<dbReference type="Pfam" id="PF22396">
    <property type="entry name" value="DUF6976"/>
    <property type="match status" value="1"/>
</dbReference>
<evidence type="ECO:0000313" key="1">
    <source>
        <dbReference type="EMBL" id="KPL71689.1"/>
    </source>
</evidence>
<accession>A0A0P6XAN5</accession>
<reference evidence="1 2" key="1">
    <citation type="submission" date="2015-07" db="EMBL/GenBank/DDBJ databases">
        <title>Genome sequence of Leptolinea tardivitalis DSM 16556.</title>
        <authorList>
            <person name="Hemp J."/>
            <person name="Ward L.M."/>
            <person name="Pace L.A."/>
            <person name="Fischer W.W."/>
        </authorList>
    </citation>
    <scope>NUCLEOTIDE SEQUENCE [LARGE SCALE GENOMIC DNA]</scope>
    <source>
        <strain evidence="1 2">YMTK-2</strain>
    </source>
</reference>
<dbReference type="InterPro" id="IPR054249">
    <property type="entry name" value="DUF6976"/>
</dbReference>